<dbReference type="EnsemblPlants" id="MELO3C030864.2.1">
    <property type="protein sequence ID" value="MELO3C030864.2.1"/>
    <property type="gene ID" value="MELO3C030864.2"/>
</dbReference>
<dbReference type="AlphaFoldDB" id="A0A9I9E9W5"/>
<feature type="region of interest" description="Disordered" evidence="1">
    <location>
        <begin position="1"/>
        <end position="33"/>
    </location>
</feature>
<organism evidence="2">
    <name type="scientific">Cucumis melo</name>
    <name type="common">Muskmelon</name>
    <dbReference type="NCBI Taxonomy" id="3656"/>
    <lineage>
        <taxon>Eukaryota</taxon>
        <taxon>Viridiplantae</taxon>
        <taxon>Streptophyta</taxon>
        <taxon>Embryophyta</taxon>
        <taxon>Tracheophyta</taxon>
        <taxon>Spermatophyta</taxon>
        <taxon>Magnoliopsida</taxon>
        <taxon>eudicotyledons</taxon>
        <taxon>Gunneridae</taxon>
        <taxon>Pentapetalae</taxon>
        <taxon>rosids</taxon>
        <taxon>fabids</taxon>
        <taxon>Cucurbitales</taxon>
        <taxon>Cucurbitaceae</taxon>
        <taxon>Benincaseae</taxon>
        <taxon>Cucumis</taxon>
    </lineage>
</organism>
<protein>
    <submittedName>
        <fullName evidence="2">Uncharacterized protein</fullName>
    </submittedName>
</protein>
<sequence>MEGGASLSLSSHSDVDRRKDEGKNTTTNGSECGKLKSQNILPCRRSLSTNLRRKAPSEAFVFVKRPVLCRRFPSRLNELTRAETSELLLFRAGVVLFAASFSSVIRSRASAPSVAPNLSRCLCLAVKFWVLWTLVAGEREARAVL</sequence>
<accession>A0A9I9E9W5</accession>
<evidence type="ECO:0000256" key="1">
    <source>
        <dbReference type="SAM" id="MobiDB-lite"/>
    </source>
</evidence>
<reference evidence="2" key="1">
    <citation type="submission" date="2023-03" db="UniProtKB">
        <authorList>
            <consortium name="EnsemblPlants"/>
        </authorList>
    </citation>
    <scope>IDENTIFICATION</scope>
</reference>
<name>A0A9I9E9W5_CUCME</name>
<feature type="compositionally biased region" description="Basic and acidic residues" evidence="1">
    <location>
        <begin position="13"/>
        <end position="23"/>
    </location>
</feature>
<evidence type="ECO:0000313" key="2">
    <source>
        <dbReference type="EnsemblPlants" id="MELO3C030864.2.1"/>
    </source>
</evidence>
<dbReference type="Gramene" id="MELO3C030864.2.1">
    <property type="protein sequence ID" value="MELO3C030864.2.1"/>
    <property type="gene ID" value="MELO3C030864.2"/>
</dbReference>
<feature type="compositionally biased region" description="Polar residues" evidence="1">
    <location>
        <begin position="24"/>
        <end position="33"/>
    </location>
</feature>
<proteinExistence type="predicted"/>